<reference evidence="1 2" key="1">
    <citation type="submission" date="2019-08" db="EMBL/GenBank/DDBJ databases">
        <title>Whole genome of Aphis craccivora.</title>
        <authorList>
            <person name="Voronova N.V."/>
            <person name="Shulinski R.S."/>
            <person name="Bandarenka Y.V."/>
            <person name="Zhorov D.G."/>
            <person name="Warner D."/>
        </authorList>
    </citation>
    <scope>NUCLEOTIDE SEQUENCE [LARGE SCALE GENOMIC DNA]</scope>
    <source>
        <strain evidence="1">180601</strain>
        <tissue evidence="1">Whole Body</tissue>
    </source>
</reference>
<accession>A0A6G0Y614</accession>
<dbReference type="PANTHER" id="PTHR33395">
    <property type="entry name" value="TRANSCRIPTASE, PUTATIVE-RELATED-RELATED"/>
    <property type="match status" value="1"/>
</dbReference>
<keyword evidence="2" id="KW-1185">Reference proteome</keyword>
<dbReference type="GO" id="GO:0031012">
    <property type="term" value="C:extracellular matrix"/>
    <property type="evidence" value="ECO:0007669"/>
    <property type="project" value="TreeGrafter"/>
</dbReference>
<name>A0A6G0Y614_APHCR</name>
<comment type="caution">
    <text evidence="1">The sequence shown here is derived from an EMBL/GenBank/DDBJ whole genome shotgun (WGS) entry which is preliminary data.</text>
</comment>
<dbReference type="Proteomes" id="UP000478052">
    <property type="component" value="Unassembled WGS sequence"/>
</dbReference>
<evidence type="ECO:0000313" key="2">
    <source>
        <dbReference type="Proteomes" id="UP000478052"/>
    </source>
</evidence>
<dbReference type="AlphaFoldDB" id="A0A6G0Y614"/>
<evidence type="ECO:0008006" key="3">
    <source>
        <dbReference type="Google" id="ProtNLM"/>
    </source>
</evidence>
<dbReference type="PANTHER" id="PTHR33395:SF21">
    <property type="entry name" value="PERICARDIN"/>
    <property type="match status" value="1"/>
</dbReference>
<organism evidence="1 2">
    <name type="scientific">Aphis craccivora</name>
    <name type="common">Cowpea aphid</name>
    <dbReference type="NCBI Taxonomy" id="307492"/>
    <lineage>
        <taxon>Eukaryota</taxon>
        <taxon>Metazoa</taxon>
        <taxon>Ecdysozoa</taxon>
        <taxon>Arthropoda</taxon>
        <taxon>Hexapoda</taxon>
        <taxon>Insecta</taxon>
        <taxon>Pterygota</taxon>
        <taxon>Neoptera</taxon>
        <taxon>Paraneoptera</taxon>
        <taxon>Hemiptera</taxon>
        <taxon>Sternorrhyncha</taxon>
        <taxon>Aphidomorpha</taxon>
        <taxon>Aphidoidea</taxon>
        <taxon>Aphididae</taxon>
        <taxon>Aphidini</taxon>
        <taxon>Aphis</taxon>
        <taxon>Aphis</taxon>
    </lineage>
</organism>
<protein>
    <recommendedName>
        <fullName evidence="3">Reverse transcriptase domain-containing protein</fullName>
    </recommendedName>
</protein>
<evidence type="ECO:0000313" key="1">
    <source>
        <dbReference type="EMBL" id="KAF0749658.1"/>
    </source>
</evidence>
<proteinExistence type="predicted"/>
<sequence length="327" mass="36959">MSMIAHKKYKLTNSQNDYPIFSELSRKFKNLSQSAYSNYIVKIENNINKNMKSFWKYIQSLKSNKSNISTTVFLDNVTSDNISDTTKLFENYFSSVYHVDNPNINLNDYPILNNINLNLNTWHISECETEDILNTLNNKSGVGPDEIPPSFLKSCMIPLTKPLHYLFNLSLSSGVFPDCWKKSFITPNFKSGDKNNRNYRPISKLSVNNPLGSHAGVQKLGAVYVLLACLLSELSSTLDNIILTSLFKTDTKKSFGNLAVFKNLIDELNYLETVGISVTAINKEHTIFFMVGLIIGDNLGMHSIWDSLKALLQHTDIVFANQQDLSV</sequence>
<dbReference type="OrthoDB" id="8067731at2759"/>
<dbReference type="EMBL" id="VUJU01006020">
    <property type="protein sequence ID" value="KAF0749658.1"/>
    <property type="molecule type" value="Genomic_DNA"/>
</dbReference>
<feature type="non-terminal residue" evidence="1">
    <location>
        <position position="327"/>
    </location>
</feature>
<gene>
    <name evidence="1" type="ORF">FWK35_00018548</name>
</gene>
<dbReference type="GO" id="GO:0007508">
    <property type="term" value="P:larval heart development"/>
    <property type="evidence" value="ECO:0007669"/>
    <property type="project" value="TreeGrafter"/>
</dbReference>
<dbReference type="GO" id="GO:0061343">
    <property type="term" value="P:cell adhesion involved in heart morphogenesis"/>
    <property type="evidence" value="ECO:0007669"/>
    <property type="project" value="TreeGrafter"/>
</dbReference>